<name>A0ABV2ERV8_9STRE</name>
<accession>A0ABV2ERV8</accession>
<organism evidence="1 2">
    <name type="scientific">Streptococcus parasuis</name>
    <dbReference type="NCBI Taxonomy" id="1501662"/>
    <lineage>
        <taxon>Bacteria</taxon>
        <taxon>Bacillati</taxon>
        <taxon>Bacillota</taxon>
        <taxon>Bacilli</taxon>
        <taxon>Lactobacillales</taxon>
        <taxon>Streptococcaceae</taxon>
        <taxon>Streptococcus</taxon>
    </lineage>
</organism>
<evidence type="ECO:0000313" key="2">
    <source>
        <dbReference type="Proteomes" id="UP001549134"/>
    </source>
</evidence>
<keyword evidence="2" id="KW-1185">Reference proteome</keyword>
<sequence>MQEFALFFQIYSLLLVGLKRLIIGDDFIVEEHYCMEKIFLEREAKAKNYDLPVV</sequence>
<proteinExistence type="predicted"/>
<comment type="caution">
    <text evidence="1">The sequence shown here is derived from an EMBL/GenBank/DDBJ whole genome shotgun (WGS) entry which is preliminary data.</text>
</comment>
<protein>
    <submittedName>
        <fullName evidence="1">Uncharacterized protein</fullName>
    </submittedName>
</protein>
<dbReference type="EMBL" id="JBEPLX010000009">
    <property type="protein sequence ID" value="MET3533905.1"/>
    <property type="molecule type" value="Genomic_DNA"/>
</dbReference>
<evidence type="ECO:0000313" key="1">
    <source>
        <dbReference type="EMBL" id="MET3533905.1"/>
    </source>
</evidence>
<reference evidence="1 2" key="1">
    <citation type="submission" date="2024-06" db="EMBL/GenBank/DDBJ databases">
        <title>Genomic Encyclopedia of Type Strains, Phase IV (KMG-IV): sequencing the most valuable type-strain genomes for metagenomic binning, comparative biology and taxonomic classification.</title>
        <authorList>
            <person name="Goeker M."/>
        </authorList>
    </citation>
    <scope>NUCLEOTIDE SEQUENCE [LARGE SCALE GENOMIC DNA]</scope>
    <source>
        <strain evidence="1 2">DSM 29126</strain>
    </source>
</reference>
<dbReference type="Proteomes" id="UP001549134">
    <property type="component" value="Unassembled WGS sequence"/>
</dbReference>
<gene>
    <name evidence="1" type="ORF">ABID50_001061</name>
</gene>